<dbReference type="GO" id="GO:0070987">
    <property type="term" value="P:error-free translesion synthesis"/>
    <property type="evidence" value="ECO:0007669"/>
    <property type="project" value="TreeGrafter"/>
</dbReference>
<dbReference type="PROSITE" id="PS50173">
    <property type="entry name" value="UMUC"/>
    <property type="match status" value="1"/>
</dbReference>
<proteinExistence type="predicted"/>
<dbReference type="CDD" id="cd17719">
    <property type="entry name" value="BRCT_Rev1"/>
    <property type="match status" value="1"/>
</dbReference>
<feature type="compositionally biased region" description="Basic and acidic residues" evidence="2">
    <location>
        <begin position="1"/>
        <end position="11"/>
    </location>
</feature>
<evidence type="ECO:0000256" key="1">
    <source>
        <dbReference type="ARBA" id="ARBA00022634"/>
    </source>
</evidence>
<dbReference type="GO" id="GO:0005634">
    <property type="term" value="C:nucleus"/>
    <property type="evidence" value="ECO:0007669"/>
    <property type="project" value="TreeGrafter"/>
</dbReference>
<dbReference type="InterPro" id="IPR002052">
    <property type="entry name" value="DNA_methylase_N6_adenine_CS"/>
</dbReference>
<keyword evidence="1" id="KW-0237">DNA synthesis</keyword>
<dbReference type="GO" id="GO:0042276">
    <property type="term" value="P:error-prone translesion synthesis"/>
    <property type="evidence" value="ECO:0007669"/>
    <property type="project" value="TreeGrafter"/>
</dbReference>
<evidence type="ECO:0000256" key="2">
    <source>
        <dbReference type="SAM" id="MobiDB-lite"/>
    </source>
</evidence>
<dbReference type="PANTHER" id="PTHR45990">
    <property type="entry name" value="DNA REPAIR PROTEIN REV1"/>
    <property type="match status" value="1"/>
</dbReference>
<dbReference type="PROSITE" id="PS50172">
    <property type="entry name" value="BRCT"/>
    <property type="match status" value="1"/>
</dbReference>
<dbReference type="InterPro" id="IPR036775">
    <property type="entry name" value="DNA_pol_Y-fam_lit_finger_sf"/>
</dbReference>
<dbReference type="InterPro" id="IPR036420">
    <property type="entry name" value="BRCT_dom_sf"/>
</dbReference>
<protein>
    <submittedName>
        <fullName evidence="5">DNA repair protein</fullName>
    </submittedName>
</protein>
<dbReference type="Pfam" id="PF21999">
    <property type="entry name" value="IMS_HHH_1"/>
    <property type="match status" value="1"/>
</dbReference>
<dbReference type="EMBL" id="GDID01005100">
    <property type="protein sequence ID" value="JAP91506.1"/>
    <property type="molecule type" value="Transcribed_RNA"/>
</dbReference>
<feature type="domain" description="UmuC" evidence="4">
    <location>
        <begin position="261"/>
        <end position="447"/>
    </location>
</feature>
<gene>
    <name evidence="5" type="ORF">TPC1_16867</name>
</gene>
<evidence type="ECO:0000313" key="5">
    <source>
        <dbReference type="EMBL" id="JAP91506.1"/>
    </source>
</evidence>
<feature type="domain" description="BRCT" evidence="3">
    <location>
        <begin position="36"/>
        <end position="124"/>
    </location>
</feature>
<dbReference type="GO" id="GO:0003887">
    <property type="term" value="F:DNA-directed DNA polymerase activity"/>
    <property type="evidence" value="ECO:0007669"/>
    <property type="project" value="InterPro"/>
</dbReference>
<dbReference type="GO" id="GO:0032259">
    <property type="term" value="P:methylation"/>
    <property type="evidence" value="ECO:0007669"/>
    <property type="project" value="InterPro"/>
</dbReference>
<dbReference type="Gene3D" id="3.30.1490.100">
    <property type="entry name" value="DNA polymerase, Y-family, little finger domain"/>
    <property type="match status" value="1"/>
</dbReference>
<dbReference type="AlphaFoldDB" id="A0A146K7C2"/>
<dbReference type="InterPro" id="IPR043502">
    <property type="entry name" value="DNA/RNA_pol_sf"/>
</dbReference>
<dbReference type="Gene3D" id="3.40.1170.60">
    <property type="match status" value="1"/>
</dbReference>
<sequence length="712" mass="81705">AANKYEQRQSDPRGNSYGEYRNMKQDKLDQQLSSAKQSELFKDLLIMLNGRLEPSASYLRQLIGQHGGQVVFQYTSGVTHMICQNLSASKFNIFSKRKIPIMYPKWVLMCVEQQKLIDTNDFIIQEIAEKLDIQQQTQISPIFQISQLNQSQFLEQQKQTEEEKQVLQLIESTQTTALVSSVLQPLNISQLSQLSPLSGTSPQAFYNVNRQVPQPQENTVQRYHESSRLHQLTQFKLNAQEFLIKNPPYGPKPTDTARPLFIHIDIDCFFCQASFLKLPTSKQQQLHGYPLAVSSNIKNASNSTADISSCNYTARRLGVHNGMWVSQAVQKCPNLQLLEYDFDFYNKLSLQFYDILRQFSSDIMPISCDEAYLKLSGIYTQQEDIKIIKQKIYSQLQLSTTIGLGENLIQARIATKLAKPNGFMFLNKEVFQQVIKDKQVDFLPQIGFKITEELKNMNIFTVEDLQNADIKLLRENFGEVKGQNLLNEANGVDFLLFQPIQNLLKQKSLQVSKNFNVRISQISVFKQLVFELLQELNQRSTDRQLKLNKLSITVNVAAANNKQFMKKMGCGVCNQVRSTIFIHKKCDQCVEELVDSVVNKIKMEDVRGVDVMGFVGEVKNIVQSKELGQNAQKKVEFWEKLQQQSQNTAEKQEIISCDDYFDALQQIDDQDVANALRKVFSAQCLCRGNLEEAFKLGIDGVEDMFEDKWRWL</sequence>
<accession>A0A146K7C2</accession>
<dbReference type="Gene3D" id="1.10.150.20">
    <property type="entry name" value="5' to 3' exonuclease, C-terminal subdomain"/>
    <property type="match status" value="1"/>
</dbReference>
<dbReference type="GO" id="GO:0017125">
    <property type="term" value="F:deoxycytidyl transferase activity"/>
    <property type="evidence" value="ECO:0007669"/>
    <property type="project" value="TreeGrafter"/>
</dbReference>
<reference evidence="5" key="1">
    <citation type="submission" date="2015-07" db="EMBL/GenBank/DDBJ databases">
        <title>Adaptation to a free-living lifestyle via gene acquisitions in the diplomonad Trepomonas sp. PC1.</title>
        <authorList>
            <person name="Xu F."/>
            <person name="Jerlstrom-Hultqvist J."/>
            <person name="Kolisko M."/>
            <person name="Simpson A.G.B."/>
            <person name="Roger A.J."/>
            <person name="Svard S.G."/>
            <person name="Andersson J.O."/>
        </authorList>
    </citation>
    <scope>NUCLEOTIDE SEQUENCE</scope>
    <source>
        <strain evidence="5">PC1</strain>
    </source>
</reference>
<dbReference type="InterPro" id="IPR001126">
    <property type="entry name" value="UmuC"/>
</dbReference>
<evidence type="ECO:0000259" key="3">
    <source>
        <dbReference type="PROSITE" id="PS50172"/>
    </source>
</evidence>
<dbReference type="InterPro" id="IPR053848">
    <property type="entry name" value="IMS_HHH_1"/>
</dbReference>
<dbReference type="SUPFAM" id="SSF56672">
    <property type="entry name" value="DNA/RNA polymerases"/>
    <property type="match status" value="1"/>
</dbReference>
<dbReference type="SUPFAM" id="SSF52113">
    <property type="entry name" value="BRCT domain"/>
    <property type="match status" value="1"/>
</dbReference>
<dbReference type="GO" id="GO:0003684">
    <property type="term" value="F:damaged DNA binding"/>
    <property type="evidence" value="ECO:0007669"/>
    <property type="project" value="InterPro"/>
</dbReference>
<dbReference type="PROSITE" id="PS00092">
    <property type="entry name" value="N6_MTASE"/>
    <property type="match status" value="1"/>
</dbReference>
<dbReference type="GO" id="GO:0006281">
    <property type="term" value="P:DNA repair"/>
    <property type="evidence" value="ECO:0007669"/>
    <property type="project" value="InterPro"/>
</dbReference>
<dbReference type="Gene3D" id="3.40.50.10190">
    <property type="entry name" value="BRCT domain"/>
    <property type="match status" value="1"/>
</dbReference>
<dbReference type="PANTHER" id="PTHR45990:SF1">
    <property type="entry name" value="DNA REPAIR PROTEIN REV1"/>
    <property type="match status" value="1"/>
</dbReference>
<dbReference type="Pfam" id="PF16589">
    <property type="entry name" value="BRCT_2"/>
    <property type="match status" value="1"/>
</dbReference>
<name>A0A146K7C2_9EUKA</name>
<organism evidence="5">
    <name type="scientific">Trepomonas sp. PC1</name>
    <dbReference type="NCBI Taxonomy" id="1076344"/>
    <lineage>
        <taxon>Eukaryota</taxon>
        <taxon>Metamonada</taxon>
        <taxon>Diplomonadida</taxon>
        <taxon>Hexamitidae</taxon>
        <taxon>Hexamitinae</taxon>
        <taxon>Trepomonas</taxon>
    </lineage>
</organism>
<dbReference type="Gene3D" id="3.30.70.270">
    <property type="match status" value="1"/>
</dbReference>
<feature type="region of interest" description="Disordered" evidence="2">
    <location>
        <begin position="1"/>
        <end position="20"/>
    </location>
</feature>
<evidence type="ECO:0000259" key="4">
    <source>
        <dbReference type="PROSITE" id="PS50173"/>
    </source>
</evidence>
<dbReference type="SMART" id="SM00292">
    <property type="entry name" value="BRCT"/>
    <property type="match status" value="1"/>
</dbReference>
<dbReference type="InterPro" id="IPR043128">
    <property type="entry name" value="Rev_trsase/Diguanyl_cyclase"/>
</dbReference>
<dbReference type="GO" id="GO:0008168">
    <property type="term" value="F:methyltransferase activity"/>
    <property type="evidence" value="ECO:0007669"/>
    <property type="project" value="InterPro"/>
</dbReference>
<dbReference type="InterPro" id="IPR001357">
    <property type="entry name" value="BRCT_dom"/>
</dbReference>
<dbReference type="Pfam" id="PF00817">
    <property type="entry name" value="IMS"/>
    <property type="match status" value="1"/>
</dbReference>
<feature type="non-terminal residue" evidence="5">
    <location>
        <position position="1"/>
    </location>
</feature>